<evidence type="ECO:0000313" key="2">
    <source>
        <dbReference type="EMBL" id="TWS17775.1"/>
    </source>
</evidence>
<dbReference type="OrthoDB" id="9940012at2"/>
<organism evidence="2 3">
    <name type="scientific">Tsukamurella asaccharolytica</name>
    <dbReference type="NCBI Taxonomy" id="2592067"/>
    <lineage>
        <taxon>Bacteria</taxon>
        <taxon>Bacillati</taxon>
        <taxon>Actinomycetota</taxon>
        <taxon>Actinomycetes</taxon>
        <taxon>Mycobacteriales</taxon>
        <taxon>Tsukamurellaceae</taxon>
        <taxon>Tsukamurella</taxon>
    </lineage>
</organism>
<evidence type="ECO:0000313" key="3">
    <source>
        <dbReference type="Proteomes" id="UP000317291"/>
    </source>
</evidence>
<proteinExistence type="predicted"/>
<dbReference type="AlphaFoldDB" id="A0A5C5R6H1"/>
<feature type="compositionally biased region" description="Basic and acidic residues" evidence="1">
    <location>
        <begin position="1"/>
        <end position="18"/>
    </location>
</feature>
<comment type="caution">
    <text evidence="2">The sequence shown here is derived from an EMBL/GenBank/DDBJ whole genome shotgun (WGS) entry which is preliminary data.</text>
</comment>
<dbReference type="RefSeq" id="WP_141660869.1">
    <property type="nucleotide sequence ID" value="NZ_VIGW01000019.1"/>
</dbReference>
<keyword evidence="3" id="KW-1185">Reference proteome</keyword>
<accession>A0A5C5R6H1</accession>
<gene>
    <name evidence="2" type="ORF">FK529_18960</name>
</gene>
<dbReference type="Proteomes" id="UP000317291">
    <property type="component" value="Unassembled WGS sequence"/>
</dbReference>
<feature type="region of interest" description="Disordered" evidence="1">
    <location>
        <begin position="1"/>
        <end position="28"/>
    </location>
</feature>
<evidence type="ECO:0000256" key="1">
    <source>
        <dbReference type="SAM" id="MobiDB-lite"/>
    </source>
</evidence>
<dbReference type="EMBL" id="VIGW01000019">
    <property type="protein sequence ID" value="TWS17775.1"/>
    <property type="molecule type" value="Genomic_DNA"/>
</dbReference>
<protein>
    <submittedName>
        <fullName evidence="2">Uncharacterized protein</fullName>
    </submittedName>
</protein>
<name>A0A5C5R6H1_9ACTN</name>
<sequence length="133" mass="14416">MRTEMAPHPIENEQHPESAGDTPQPIDYGNAEQYFGKAAVDVALELFGDDLTRPGVLYSEAGSDFDVPYKIICTGNGNLMTYNMLDGKDAPAGSSGLDGYVISHAKAERLAHIVMDYTPPFSTDSATRSDTER</sequence>
<reference evidence="2 3" key="1">
    <citation type="submission" date="2019-06" db="EMBL/GenBank/DDBJ databases">
        <title>Tsukamurella conjunctivitidis sp. nov., Tsukamurella assacharolytica sp. nov. and Tsukamurella sputae sp. nov. isolated from patients with conjunctivitis, bacteraemia (lymphoma) and respiratory infection (sputum) in Hong Kong.</title>
        <authorList>
            <person name="Teng J.L.L."/>
            <person name="Lee H.H."/>
            <person name="Fong J.Y.H."/>
            <person name="Fok K.M.N."/>
            <person name="Lau S.K.P."/>
            <person name="Woo P.C.Y."/>
        </authorList>
    </citation>
    <scope>NUCLEOTIDE SEQUENCE [LARGE SCALE GENOMIC DNA]</scope>
    <source>
        <strain evidence="2 3">HKU71</strain>
    </source>
</reference>